<name>A0A8D8TKM9_9HEMI</name>
<feature type="compositionally biased region" description="Basic and acidic residues" evidence="1">
    <location>
        <begin position="92"/>
        <end position="110"/>
    </location>
</feature>
<feature type="compositionally biased region" description="Basic and acidic residues" evidence="1">
    <location>
        <begin position="7"/>
        <end position="65"/>
    </location>
</feature>
<sequence length="110" mass="13054">MGAKTRKTMDDKSKNEETYLKQPEKKVMKKEDQKKGEHGKEWRQRKIMDAKTRETMDDKSKDEKTYLQQPEKKIRKNKENNGTRRSGTKTTETMDEKGVRDIDGERKVMS</sequence>
<evidence type="ECO:0000313" key="2">
    <source>
        <dbReference type="EMBL" id="CAG6687772.1"/>
    </source>
</evidence>
<organism evidence="2">
    <name type="scientific">Cacopsylla melanoneura</name>
    <dbReference type="NCBI Taxonomy" id="428564"/>
    <lineage>
        <taxon>Eukaryota</taxon>
        <taxon>Metazoa</taxon>
        <taxon>Ecdysozoa</taxon>
        <taxon>Arthropoda</taxon>
        <taxon>Hexapoda</taxon>
        <taxon>Insecta</taxon>
        <taxon>Pterygota</taxon>
        <taxon>Neoptera</taxon>
        <taxon>Paraneoptera</taxon>
        <taxon>Hemiptera</taxon>
        <taxon>Sternorrhyncha</taxon>
        <taxon>Psylloidea</taxon>
        <taxon>Psyllidae</taxon>
        <taxon>Psyllinae</taxon>
        <taxon>Cacopsylla</taxon>
    </lineage>
</organism>
<dbReference type="EMBL" id="HBUF01283165">
    <property type="protein sequence ID" value="CAG6687770.1"/>
    <property type="molecule type" value="Transcribed_RNA"/>
</dbReference>
<accession>A0A8D8TKM9</accession>
<dbReference type="AlphaFoldDB" id="A0A8D8TKM9"/>
<reference evidence="2" key="1">
    <citation type="submission" date="2021-05" db="EMBL/GenBank/DDBJ databases">
        <authorList>
            <person name="Alioto T."/>
            <person name="Alioto T."/>
            <person name="Gomez Garrido J."/>
        </authorList>
    </citation>
    <scope>NUCLEOTIDE SEQUENCE</scope>
</reference>
<feature type="region of interest" description="Disordered" evidence="1">
    <location>
        <begin position="1"/>
        <end position="110"/>
    </location>
</feature>
<proteinExistence type="predicted"/>
<evidence type="ECO:0000256" key="1">
    <source>
        <dbReference type="SAM" id="MobiDB-lite"/>
    </source>
</evidence>
<dbReference type="EMBL" id="HBUF01283167">
    <property type="protein sequence ID" value="CAG6687772.1"/>
    <property type="molecule type" value="Transcribed_RNA"/>
</dbReference>
<protein>
    <submittedName>
        <fullName evidence="2">Uncharacterized protein</fullName>
    </submittedName>
</protein>